<dbReference type="RefSeq" id="WP_195692399.1">
    <property type="nucleotide sequence ID" value="NZ_CP064760.1"/>
</dbReference>
<feature type="transmembrane region" description="Helical" evidence="1">
    <location>
        <begin position="12"/>
        <end position="31"/>
    </location>
</feature>
<protein>
    <recommendedName>
        <fullName evidence="4">DUF2178 domain-containing protein</fullName>
    </recommendedName>
</protein>
<dbReference type="Proteomes" id="UP000594480">
    <property type="component" value="Chromosome"/>
</dbReference>
<feature type="transmembrane region" description="Helical" evidence="1">
    <location>
        <begin position="115"/>
        <end position="138"/>
    </location>
</feature>
<evidence type="ECO:0000313" key="3">
    <source>
        <dbReference type="Proteomes" id="UP000594480"/>
    </source>
</evidence>
<dbReference type="KEGG" id="msf:IT882_14345"/>
<proteinExistence type="predicted"/>
<accession>A0A7S8RGP2</accession>
<evidence type="ECO:0000256" key="1">
    <source>
        <dbReference type="SAM" id="Phobius"/>
    </source>
</evidence>
<feature type="transmembrane region" description="Helical" evidence="1">
    <location>
        <begin position="87"/>
        <end position="109"/>
    </location>
</feature>
<dbReference type="AlphaFoldDB" id="A0A7S8RGP2"/>
<evidence type="ECO:0008006" key="4">
    <source>
        <dbReference type="Google" id="ProtNLM"/>
    </source>
</evidence>
<reference evidence="2 3" key="1">
    <citation type="submission" date="2020-11" db="EMBL/GenBank/DDBJ databases">
        <title>Amino acid is mineralized and recycled by bacteria in oceanic microbiome.</title>
        <authorList>
            <person name="Zheng L.Y."/>
        </authorList>
    </citation>
    <scope>NUCLEOTIDE SEQUENCE [LARGE SCALE GENOMIC DNA]</scope>
    <source>
        <strain evidence="2 3">A32-1</strain>
    </source>
</reference>
<evidence type="ECO:0000313" key="2">
    <source>
        <dbReference type="EMBL" id="QPE04321.1"/>
    </source>
</evidence>
<keyword evidence="3" id="KW-1185">Reference proteome</keyword>
<gene>
    <name evidence="2" type="ORF">IT882_14345</name>
</gene>
<keyword evidence="1" id="KW-0472">Membrane</keyword>
<keyword evidence="1" id="KW-0812">Transmembrane</keyword>
<keyword evidence="1" id="KW-1133">Transmembrane helix</keyword>
<sequence>MGYVERNTWSQLIASAAGTVVYLALVLPQLWSTPVGQIAWQWPMVWTILGAIAASIVISILWGIGAGMRDPDEEHRADQRDREIEHLGDRVGQAFLVIGGLAALTLAMVQAEWFWIGNAVFFGFFLSAFVGGIARIVVYRRGMP</sequence>
<name>A0A7S8RGP2_9MICO</name>
<organism evidence="2 3">
    <name type="scientific">Microbacterium schleiferi</name>
    <dbReference type="NCBI Taxonomy" id="69362"/>
    <lineage>
        <taxon>Bacteria</taxon>
        <taxon>Bacillati</taxon>
        <taxon>Actinomycetota</taxon>
        <taxon>Actinomycetes</taxon>
        <taxon>Micrococcales</taxon>
        <taxon>Microbacteriaceae</taxon>
        <taxon>Microbacterium</taxon>
    </lineage>
</organism>
<feature type="transmembrane region" description="Helical" evidence="1">
    <location>
        <begin position="43"/>
        <end position="66"/>
    </location>
</feature>
<dbReference type="EMBL" id="CP064760">
    <property type="protein sequence ID" value="QPE04321.1"/>
    <property type="molecule type" value="Genomic_DNA"/>
</dbReference>